<reference evidence="1 2" key="1">
    <citation type="journal article" date="2014" name="Agronomy (Basel)">
        <title>A Draft Genome Sequence for Ensete ventricosum, the Drought-Tolerant Tree Against Hunger.</title>
        <authorList>
            <person name="Harrison J."/>
            <person name="Moore K.A."/>
            <person name="Paszkiewicz K."/>
            <person name="Jones T."/>
            <person name="Grant M."/>
            <person name="Ambacheew D."/>
            <person name="Muzemil S."/>
            <person name="Studholme D.J."/>
        </authorList>
    </citation>
    <scope>NUCLEOTIDE SEQUENCE [LARGE SCALE GENOMIC DNA]</scope>
</reference>
<evidence type="ECO:0000313" key="1">
    <source>
        <dbReference type="EMBL" id="RRT66515.1"/>
    </source>
</evidence>
<accession>A0A426ZRK0</accession>
<name>A0A426ZRK0_ENSVE</name>
<evidence type="ECO:0000313" key="2">
    <source>
        <dbReference type="Proteomes" id="UP000287651"/>
    </source>
</evidence>
<proteinExistence type="predicted"/>
<dbReference type="Proteomes" id="UP000287651">
    <property type="component" value="Unassembled WGS sequence"/>
</dbReference>
<organism evidence="1 2">
    <name type="scientific">Ensete ventricosum</name>
    <name type="common">Abyssinian banana</name>
    <name type="synonym">Musa ensete</name>
    <dbReference type="NCBI Taxonomy" id="4639"/>
    <lineage>
        <taxon>Eukaryota</taxon>
        <taxon>Viridiplantae</taxon>
        <taxon>Streptophyta</taxon>
        <taxon>Embryophyta</taxon>
        <taxon>Tracheophyta</taxon>
        <taxon>Spermatophyta</taxon>
        <taxon>Magnoliopsida</taxon>
        <taxon>Liliopsida</taxon>
        <taxon>Zingiberales</taxon>
        <taxon>Musaceae</taxon>
        <taxon>Ensete</taxon>
    </lineage>
</organism>
<protein>
    <submittedName>
        <fullName evidence="1">Uncharacterized protein</fullName>
    </submittedName>
</protein>
<sequence length="231" mass="24628">MIELDPFAECSEDANIEMDLDQPFDEGTPSEKQLTLIALTLGVTLDLPQACTGRELHITMTFAIWVVTTKASYVSVATYWLALYSISGTVAGGRSTSDQKGREGLISIMKAWMTNDGCASGMALTSYVKRVRSSLVAHLVVVFLSEAGELLGAVSLVVGPHQMLSPPLRSVDPHNKVRAASTKGAPRWRSKVDVCGRSGCDFDVGFSNLAGLFLQDKGSQVVGSQGGPSDD</sequence>
<gene>
    <name evidence="1" type="ORF">B296_00008727</name>
</gene>
<dbReference type="AlphaFoldDB" id="A0A426ZRK0"/>
<dbReference type="EMBL" id="AMZH03005390">
    <property type="protein sequence ID" value="RRT66515.1"/>
    <property type="molecule type" value="Genomic_DNA"/>
</dbReference>
<comment type="caution">
    <text evidence="1">The sequence shown here is derived from an EMBL/GenBank/DDBJ whole genome shotgun (WGS) entry which is preliminary data.</text>
</comment>